<comment type="function">
    <text evidence="7">Thiol-specific peroxidase that catalyzes the reduction of hydrogen peroxide and organic hydroperoxides to water and alcohols, respectively. Plays a role in cell protection against oxidative stress by detoxifying peroxides. May represent an important antioxidant defense against cytotoxic peroxides, especially peroxynitrite, which can be formed by activated macrophages during infection.</text>
</comment>
<evidence type="ECO:0000256" key="7">
    <source>
        <dbReference type="ARBA" id="ARBA00056930"/>
    </source>
</evidence>
<evidence type="ECO:0000256" key="12">
    <source>
        <dbReference type="ARBA" id="ARBA00082991"/>
    </source>
</evidence>
<dbReference type="InterPro" id="IPR036249">
    <property type="entry name" value="Thioredoxin-like_sf"/>
</dbReference>
<dbReference type="PROSITE" id="PS51352">
    <property type="entry name" value="THIOREDOXIN_2"/>
    <property type="match status" value="1"/>
</dbReference>
<sequence>MDLIGTPAPDFELSDHHGVAWRLSALRGQNVMVVFYPYAFTGVCTGELCAIRDELAPSLPAETQLLAISCDTKFALRVFAEQQGLNIPLLSDFWPHGEVASAYGVFDPERGCAIRGTFLIDRDGVVRWSVVNAIPHARDISDYRRALGELVAG</sequence>
<dbReference type="RefSeq" id="WP_163740292.1">
    <property type="nucleotide sequence ID" value="NZ_JAAGOA010000012.1"/>
</dbReference>
<dbReference type="EMBL" id="JAAGOA010000012">
    <property type="protein sequence ID" value="NEE02075.1"/>
    <property type="molecule type" value="Genomic_DNA"/>
</dbReference>
<feature type="domain" description="Thioredoxin" evidence="15">
    <location>
        <begin position="2"/>
        <end position="152"/>
    </location>
</feature>
<keyword evidence="2" id="KW-0049">Antioxidant</keyword>
<comment type="catalytic activity">
    <reaction evidence="6">
        <text>[mycoredoxin]-L-dithiol + a hydroperoxide = [mycoredoxin]-L-disulfide + an alcohol + H2O</text>
        <dbReference type="Rhea" id="RHEA:62640"/>
        <dbReference type="Rhea" id="RHEA-COMP:16137"/>
        <dbReference type="Rhea" id="RHEA-COMP:16138"/>
        <dbReference type="ChEBI" id="CHEBI:15377"/>
        <dbReference type="ChEBI" id="CHEBI:29950"/>
        <dbReference type="ChEBI" id="CHEBI:30879"/>
        <dbReference type="ChEBI" id="CHEBI:35924"/>
        <dbReference type="ChEBI" id="CHEBI:50058"/>
        <dbReference type="EC" id="1.11.1.29"/>
    </reaction>
</comment>
<keyword evidence="17" id="KW-1185">Reference proteome</keyword>
<keyword evidence="1" id="KW-0575">Peroxidase</keyword>
<dbReference type="PANTHER" id="PTHR43110:SF1">
    <property type="entry name" value="THIOL PEROXIDASE"/>
    <property type="match status" value="1"/>
</dbReference>
<dbReference type="Proteomes" id="UP000475214">
    <property type="component" value="Unassembled WGS sequence"/>
</dbReference>
<reference evidence="16 17" key="1">
    <citation type="submission" date="2020-02" db="EMBL/GenBank/DDBJ databases">
        <authorList>
            <person name="Li X.-J."/>
            <person name="Han X.-M."/>
        </authorList>
    </citation>
    <scope>NUCLEOTIDE SEQUENCE [LARGE SCALE GENOMIC DNA]</scope>
    <source>
        <strain evidence="16 17">CCTCC AB 2017055</strain>
    </source>
</reference>
<dbReference type="FunFam" id="3.40.30.10:FF:000118">
    <property type="entry name" value="Peroxiredoxin AhpE"/>
    <property type="match status" value="1"/>
</dbReference>
<evidence type="ECO:0000256" key="3">
    <source>
        <dbReference type="ARBA" id="ARBA00023002"/>
    </source>
</evidence>
<keyword evidence="3" id="KW-0560">Oxidoreductase</keyword>
<evidence type="ECO:0000256" key="4">
    <source>
        <dbReference type="ARBA" id="ARBA00023284"/>
    </source>
</evidence>
<dbReference type="AlphaFoldDB" id="A0A6L9S9M2"/>
<evidence type="ECO:0000256" key="8">
    <source>
        <dbReference type="ARBA" id="ARBA00060973"/>
    </source>
</evidence>
<name>A0A6L9S9M2_9ACTN</name>
<feature type="active site" description="Cysteine sulfenic acid (-SOH) intermediate; for peroxidase activity" evidence="14">
    <location>
        <position position="44"/>
    </location>
</feature>
<dbReference type="GO" id="GO:0004601">
    <property type="term" value="F:peroxidase activity"/>
    <property type="evidence" value="ECO:0007669"/>
    <property type="project" value="UniProtKB-KW"/>
</dbReference>
<dbReference type="EC" id="1.11.1.29" evidence="10"/>
<evidence type="ECO:0000256" key="5">
    <source>
        <dbReference type="ARBA" id="ARBA00032824"/>
    </source>
</evidence>
<dbReference type="CDD" id="cd03018">
    <property type="entry name" value="PRX_AhpE_like"/>
    <property type="match status" value="1"/>
</dbReference>
<evidence type="ECO:0000256" key="2">
    <source>
        <dbReference type="ARBA" id="ARBA00022862"/>
    </source>
</evidence>
<proteinExistence type="inferred from homology"/>
<evidence type="ECO:0000256" key="14">
    <source>
        <dbReference type="PIRSR" id="PIRSR000239-1"/>
    </source>
</evidence>
<evidence type="ECO:0000259" key="15">
    <source>
        <dbReference type="PROSITE" id="PS51352"/>
    </source>
</evidence>
<comment type="caution">
    <text evidence="16">The sequence shown here is derived from an EMBL/GenBank/DDBJ whole genome shotgun (WGS) entry which is preliminary data.</text>
</comment>
<dbReference type="PANTHER" id="PTHR43110">
    <property type="entry name" value="THIOL PEROXIDASE"/>
    <property type="match status" value="1"/>
</dbReference>
<dbReference type="InterPro" id="IPR024706">
    <property type="entry name" value="Peroxiredoxin_AhpC-typ"/>
</dbReference>
<evidence type="ECO:0000313" key="16">
    <source>
        <dbReference type="EMBL" id="NEE02075.1"/>
    </source>
</evidence>
<comment type="subunit">
    <text evidence="9">Homodimer. Forms both dimers and octamers; a tightly-associated dimer and a ring-like octamer.</text>
</comment>
<dbReference type="InterPro" id="IPR000866">
    <property type="entry name" value="AhpC/TSA"/>
</dbReference>
<dbReference type="InterPro" id="IPR050455">
    <property type="entry name" value="Tpx_Peroxidase_subfamily"/>
</dbReference>
<evidence type="ECO:0000313" key="17">
    <source>
        <dbReference type="Proteomes" id="UP000475214"/>
    </source>
</evidence>
<evidence type="ECO:0000256" key="10">
    <source>
        <dbReference type="ARBA" id="ARBA00067009"/>
    </source>
</evidence>
<evidence type="ECO:0000256" key="9">
    <source>
        <dbReference type="ARBA" id="ARBA00065226"/>
    </source>
</evidence>
<evidence type="ECO:0000256" key="13">
    <source>
        <dbReference type="ARBA" id="ARBA00083736"/>
    </source>
</evidence>
<keyword evidence="4" id="KW-0676">Redox-active center</keyword>
<accession>A0A6L9S9M2</accession>
<dbReference type="SUPFAM" id="SSF52833">
    <property type="entry name" value="Thioredoxin-like"/>
    <property type="match status" value="1"/>
</dbReference>
<gene>
    <name evidence="16" type="ORF">G1H10_18025</name>
</gene>
<dbReference type="PIRSF" id="PIRSF000239">
    <property type="entry name" value="AHPC"/>
    <property type="match status" value="1"/>
</dbReference>
<comment type="similarity">
    <text evidence="8">Belongs to the peroxiredoxin family. AhpE subfamily.</text>
</comment>
<dbReference type="Pfam" id="PF00578">
    <property type="entry name" value="AhpC-TSA"/>
    <property type="match status" value="1"/>
</dbReference>
<evidence type="ECO:0000256" key="11">
    <source>
        <dbReference type="ARBA" id="ARBA00068979"/>
    </source>
</evidence>
<protein>
    <recommendedName>
        <fullName evidence="11">Alkyl hydroperoxide reductase E</fullName>
        <ecNumber evidence="10">1.11.1.29</ecNumber>
    </recommendedName>
    <alternativeName>
        <fullName evidence="12">Mycoredoxin-dependent peroxiredoxin</fullName>
    </alternativeName>
    <alternativeName>
        <fullName evidence="13">Peroxiredoxin AhpE</fullName>
    </alternativeName>
    <alternativeName>
        <fullName evidence="5">Thioredoxin peroxidase</fullName>
    </alternativeName>
</protein>
<evidence type="ECO:0000256" key="1">
    <source>
        <dbReference type="ARBA" id="ARBA00022559"/>
    </source>
</evidence>
<evidence type="ECO:0000256" key="6">
    <source>
        <dbReference type="ARBA" id="ARBA00052774"/>
    </source>
</evidence>
<organism evidence="16 17">
    <name type="scientific">Phytoactinopolyspora halotolerans</name>
    <dbReference type="NCBI Taxonomy" id="1981512"/>
    <lineage>
        <taxon>Bacteria</taxon>
        <taxon>Bacillati</taxon>
        <taxon>Actinomycetota</taxon>
        <taxon>Actinomycetes</taxon>
        <taxon>Jiangellales</taxon>
        <taxon>Jiangellaceae</taxon>
        <taxon>Phytoactinopolyspora</taxon>
    </lineage>
</organism>
<dbReference type="Gene3D" id="3.40.30.10">
    <property type="entry name" value="Glutaredoxin"/>
    <property type="match status" value="1"/>
</dbReference>
<dbReference type="InterPro" id="IPR013766">
    <property type="entry name" value="Thioredoxin_domain"/>
</dbReference>